<dbReference type="OrthoDB" id="3237509at2"/>
<accession>A0A1H9GQJ6</accession>
<dbReference type="EMBL" id="FOFT01000002">
    <property type="protein sequence ID" value="SEQ52313.1"/>
    <property type="molecule type" value="Genomic_DNA"/>
</dbReference>
<dbReference type="SUPFAM" id="SSF46785">
    <property type="entry name" value="Winged helix' DNA-binding domain"/>
    <property type="match status" value="1"/>
</dbReference>
<dbReference type="PROSITE" id="PS50995">
    <property type="entry name" value="HTH_MARR_2"/>
    <property type="match status" value="1"/>
</dbReference>
<dbReference type="GO" id="GO:0003677">
    <property type="term" value="F:DNA binding"/>
    <property type="evidence" value="ECO:0007669"/>
    <property type="project" value="UniProtKB-KW"/>
</dbReference>
<feature type="domain" description="HTH marR-type" evidence="1">
    <location>
        <begin position="1"/>
        <end position="137"/>
    </location>
</feature>
<dbReference type="SMART" id="SM00347">
    <property type="entry name" value="HTH_MARR"/>
    <property type="match status" value="1"/>
</dbReference>
<dbReference type="PANTHER" id="PTHR33164">
    <property type="entry name" value="TRANSCRIPTIONAL REGULATOR, MARR FAMILY"/>
    <property type="match status" value="1"/>
</dbReference>
<dbReference type="PANTHER" id="PTHR33164:SF104">
    <property type="entry name" value="TRANSCRIPTIONAL REGULATORY PROTEIN"/>
    <property type="match status" value="1"/>
</dbReference>
<evidence type="ECO:0000313" key="3">
    <source>
        <dbReference type="Proteomes" id="UP000199028"/>
    </source>
</evidence>
<dbReference type="Proteomes" id="UP000199028">
    <property type="component" value="Unassembled WGS sequence"/>
</dbReference>
<keyword evidence="2" id="KW-0238">DNA-binding</keyword>
<dbReference type="RefSeq" id="WP_090064169.1">
    <property type="nucleotide sequence ID" value="NZ_FOFT01000002.1"/>
</dbReference>
<reference evidence="3" key="1">
    <citation type="submission" date="2016-10" db="EMBL/GenBank/DDBJ databases">
        <authorList>
            <person name="Varghese N."/>
            <person name="Submissions S."/>
        </authorList>
    </citation>
    <scope>NUCLEOTIDE SEQUENCE [LARGE SCALE GENOMIC DNA]</scope>
    <source>
        <strain evidence="3">CGMCC 4.578</strain>
    </source>
</reference>
<dbReference type="InterPro" id="IPR000835">
    <property type="entry name" value="HTH_MarR-typ"/>
</dbReference>
<dbReference type="Gene3D" id="1.10.10.10">
    <property type="entry name" value="Winged helix-like DNA-binding domain superfamily/Winged helix DNA-binding domain"/>
    <property type="match status" value="1"/>
</dbReference>
<dbReference type="InterPro" id="IPR036390">
    <property type="entry name" value="WH_DNA-bd_sf"/>
</dbReference>
<proteinExistence type="predicted"/>
<gene>
    <name evidence="2" type="ORF">SAMN05216195_102637</name>
</gene>
<sequence>MSSLSLAQHAVRLQTLLERHIAEVLKKHGLSRSELDVLGALASCGDAGARPQELSSQLLLTTGGISNILRRLENDGHITREANRTDARSNIVRLTPQGHDVARETGAAVAEVIDRVLHPVDRSLIDTAAELLHQVLVALDEDSPVHRDLSP</sequence>
<dbReference type="GO" id="GO:0003700">
    <property type="term" value="F:DNA-binding transcription factor activity"/>
    <property type="evidence" value="ECO:0007669"/>
    <property type="project" value="InterPro"/>
</dbReference>
<dbReference type="GO" id="GO:0006950">
    <property type="term" value="P:response to stress"/>
    <property type="evidence" value="ECO:0007669"/>
    <property type="project" value="TreeGrafter"/>
</dbReference>
<evidence type="ECO:0000259" key="1">
    <source>
        <dbReference type="PROSITE" id="PS50995"/>
    </source>
</evidence>
<keyword evidence="3" id="KW-1185">Reference proteome</keyword>
<protein>
    <submittedName>
        <fullName evidence="2">DNA-binding transcriptional regulator, MarR family</fullName>
    </submittedName>
</protein>
<dbReference type="AlphaFoldDB" id="A0A1H9GQJ6"/>
<evidence type="ECO:0000313" key="2">
    <source>
        <dbReference type="EMBL" id="SEQ52313.1"/>
    </source>
</evidence>
<dbReference type="InterPro" id="IPR039422">
    <property type="entry name" value="MarR/SlyA-like"/>
</dbReference>
<name>A0A1H9GQJ6_9PSEU</name>
<dbReference type="Pfam" id="PF12802">
    <property type="entry name" value="MarR_2"/>
    <property type="match status" value="1"/>
</dbReference>
<organism evidence="2 3">
    <name type="scientific">Lentzea flaviverrucosa</name>
    <dbReference type="NCBI Taxonomy" id="200379"/>
    <lineage>
        <taxon>Bacteria</taxon>
        <taxon>Bacillati</taxon>
        <taxon>Actinomycetota</taxon>
        <taxon>Actinomycetes</taxon>
        <taxon>Pseudonocardiales</taxon>
        <taxon>Pseudonocardiaceae</taxon>
        <taxon>Lentzea</taxon>
    </lineage>
</organism>
<dbReference type="InterPro" id="IPR036388">
    <property type="entry name" value="WH-like_DNA-bd_sf"/>
</dbReference>